<feature type="non-terminal residue" evidence="7">
    <location>
        <position position="1"/>
    </location>
</feature>
<keyword evidence="3 5" id="KW-1133">Transmembrane helix</keyword>
<dbReference type="PROSITE" id="PS50850">
    <property type="entry name" value="MFS"/>
    <property type="match status" value="1"/>
</dbReference>
<dbReference type="Gene3D" id="1.20.1250.20">
    <property type="entry name" value="MFS general substrate transporter like domains"/>
    <property type="match status" value="2"/>
</dbReference>
<feature type="transmembrane region" description="Helical" evidence="5">
    <location>
        <begin position="123"/>
        <end position="140"/>
    </location>
</feature>
<dbReference type="InterPro" id="IPR050382">
    <property type="entry name" value="MFS_Na/Anion_cotransporter"/>
</dbReference>
<feature type="transmembrane region" description="Helical" evidence="5">
    <location>
        <begin position="291"/>
        <end position="311"/>
    </location>
</feature>
<dbReference type="InterPro" id="IPR036259">
    <property type="entry name" value="MFS_trans_sf"/>
</dbReference>
<gene>
    <name evidence="7" type="ORF">g.5168</name>
</gene>
<dbReference type="EMBL" id="GECZ01013293">
    <property type="protein sequence ID" value="JAS56476.1"/>
    <property type="molecule type" value="Transcribed_RNA"/>
</dbReference>
<keyword evidence="2 5" id="KW-0812">Transmembrane</keyword>
<dbReference type="AlphaFoldDB" id="A0A1B6G205"/>
<sequence>IGGGVTFPGMHVLLSNWAPKTERSVHSSIVYAGTSLGTVASILATGYLTEHYSWETAFYWTGFVCLPWCFLWVWLVQDHPQSQKLISEKERDFITNSIGNQLKNKESSHQEIPLKSIFKSKPFYGILIAHICNNWGWYMILIELPLYVKQVLKFRIQDNSILTAIPYLTLWLFSMVLSKCLDSLKAKGVISTTIARKIATFCCSVVPAFCLFGLCYIGCSRYIAIVLMFIAVTFSGGMFCGFLSNHIDIAPNYAGTLVSITNTFATIPGILVPVFVENLTHKDPTIGSWRIIFWITIILYIAEFIVFTIFGSGEEQSWNKKQQNSDEIETQSF</sequence>
<comment type="subcellular location">
    <subcellularLocation>
        <location evidence="1">Membrane</location>
        <topology evidence="1">Multi-pass membrane protein</topology>
    </subcellularLocation>
</comment>
<name>A0A1B6G205_9HEMI</name>
<evidence type="ECO:0000259" key="6">
    <source>
        <dbReference type="PROSITE" id="PS50850"/>
    </source>
</evidence>
<protein>
    <recommendedName>
        <fullName evidence="6">Major facilitator superfamily (MFS) profile domain-containing protein</fullName>
    </recommendedName>
</protein>
<proteinExistence type="predicted"/>
<feature type="transmembrane region" description="Helical" evidence="5">
    <location>
        <begin position="255"/>
        <end position="276"/>
    </location>
</feature>
<reference evidence="7" key="1">
    <citation type="submission" date="2015-11" db="EMBL/GenBank/DDBJ databases">
        <title>De novo transcriptome assembly of four potential Pierce s Disease insect vectors from Arizona vineyards.</title>
        <authorList>
            <person name="Tassone E.E."/>
        </authorList>
    </citation>
    <scope>NUCLEOTIDE SEQUENCE</scope>
</reference>
<organism evidence="7">
    <name type="scientific">Cuerna arida</name>
    <dbReference type="NCBI Taxonomy" id="1464854"/>
    <lineage>
        <taxon>Eukaryota</taxon>
        <taxon>Metazoa</taxon>
        <taxon>Ecdysozoa</taxon>
        <taxon>Arthropoda</taxon>
        <taxon>Hexapoda</taxon>
        <taxon>Insecta</taxon>
        <taxon>Pterygota</taxon>
        <taxon>Neoptera</taxon>
        <taxon>Paraneoptera</taxon>
        <taxon>Hemiptera</taxon>
        <taxon>Auchenorrhyncha</taxon>
        <taxon>Membracoidea</taxon>
        <taxon>Cicadellidae</taxon>
        <taxon>Cicadellinae</taxon>
        <taxon>Proconiini</taxon>
        <taxon>Cuerna</taxon>
    </lineage>
</organism>
<dbReference type="PANTHER" id="PTHR11662">
    <property type="entry name" value="SOLUTE CARRIER FAMILY 17"/>
    <property type="match status" value="1"/>
</dbReference>
<evidence type="ECO:0000256" key="1">
    <source>
        <dbReference type="ARBA" id="ARBA00004141"/>
    </source>
</evidence>
<dbReference type="InterPro" id="IPR011701">
    <property type="entry name" value="MFS"/>
</dbReference>
<dbReference type="SUPFAM" id="SSF103473">
    <property type="entry name" value="MFS general substrate transporter"/>
    <property type="match status" value="1"/>
</dbReference>
<dbReference type="PANTHER" id="PTHR11662:SF457">
    <property type="entry name" value="MAJOR FACILITATOR SUPERFAMILY TRANSPORTER 3"/>
    <property type="match status" value="1"/>
</dbReference>
<evidence type="ECO:0000313" key="7">
    <source>
        <dbReference type="EMBL" id="JAS56476.1"/>
    </source>
</evidence>
<feature type="transmembrane region" description="Helical" evidence="5">
    <location>
        <begin position="198"/>
        <end position="217"/>
    </location>
</feature>
<evidence type="ECO:0000256" key="3">
    <source>
        <dbReference type="ARBA" id="ARBA00022989"/>
    </source>
</evidence>
<dbReference type="InterPro" id="IPR020846">
    <property type="entry name" value="MFS_dom"/>
</dbReference>
<dbReference type="Pfam" id="PF07690">
    <property type="entry name" value="MFS_1"/>
    <property type="match status" value="1"/>
</dbReference>
<dbReference type="GO" id="GO:0016020">
    <property type="term" value="C:membrane"/>
    <property type="evidence" value="ECO:0007669"/>
    <property type="project" value="UniProtKB-SubCell"/>
</dbReference>
<dbReference type="GO" id="GO:0006820">
    <property type="term" value="P:monoatomic anion transport"/>
    <property type="evidence" value="ECO:0007669"/>
    <property type="project" value="TreeGrafter"/>
</dbReference>
<feature type="transmembrane region" description="Helical" evidence="5">
    <location>
        <begin position="223"/>
        <end position="243"/>
    </location>
</feature>
<accession>A0A1B6G205</accession>
<evidence type="ECO:0000256" key="2">
    <source>
        <dbReference type="ARBA" id="ARBA00022692"/>
    </source>
</evidence>
<dbReference type="GO" id="GO:0022857">
    <property type="term" value="F:transmembrane transporter activity"/>
    <property type="evidence" value="ECO:0007669"/>
    <property type="project" value="InterPro"/>
</dbReference>
<keyword evidence="4 5" id="KW-0472">Membrane</keyword>
<evidence type="ECO:0000256" key="4">
    <source>
        <dbReference type="ARBA" id="ARBA00023136"/>
    </source>
</evidence>
<dbReference type="FunFam" id="1.20.1250.20:FF:000532">
    <property type="entry name" value="SLC (SoLute Carrier) homolog"/>
    <property type="match status" value="1"/>
</dbReference>
<feature type="transmembrane region" description="Helical" evidence="5">
    <location>
        <begin position="57"/>
        <end position="76"/>
    </location>
</feature>
<evidence type="ECO:0000256" key="5">
    <source>
        <dbReference type="SAM" id="Phobius"/>
    </source>
</evidence>
<feature type="domain" description="Major facilitator superfamily (MFS) profile" evidence="6">
    <location>
        <begin position="1"/>
        <end position="315"/>
    </location>
</feature>
<feature type="transmembrane region" description="Helical" evidence="5">
    <location>
        <begin position="160"/>
        <end position="177"/>
    </location>
</feature>